<comment type="caution">
    <text evidence="2">The sequence shown here is derived from an EMBL/GenBank/DDBJ whole genome shotgun (WGS) entry which is preliminary data.</text>
</comment>
<dbReference type="InterPro" id="IPR012907">
    <property type="entry name" value="Peptidase_S11_C"/>
</dbReference>
<dbReference type="Proteomes" id="UP000647416">
    <property type="component" value="Unassembled WGS sequence"/>
</dbReference>
<proteinExistence type="predicted"/>
<dbReference type="InterPro" id="IPR037167">
    <property type="entry name" value="Peptidase_S11_C_sf"/>
</dbReference>
<name>A0A926IT69_9FIRM</name>
<accession>A0A926IT69</accession>
<evidence type="ECO:0000259" key="1">
    <source>
        <dbReference type="Pfam" id="PF07943"/>
    </source>
</evidence>
<dbReference type="EMBL" id="JACRTE010000008">
    <property type="protein sequence ID" value="MBC8596791.1"/>
    <property type="molecule type" value="Genomic_DNA"/>
</dbReference>
<reference evidence="2" key="1">
    <citation type="submission" date="2020-08" db="EMBL/GenBank/DDBJ databases">
        <title>Genome public.</title>
        <authorList>
            <person name="Liu C."/>
            <person name="Sun Q."/>
        </authorList>
    </citation>
    <scope>NUCLEOTIDE SEQUENCE</scope>
    <source>
        <strain evidence="2">NSJ-50</strain>
    </source>
</reference>
<dbReference type="GO" id="GO:0009002">
    <property type="term" value="F:serine-type D-Ala-D-Ala carboxypeptidase activity"/>
    <property type="evidence" value="ECO:0007669"/>
    <property type="project" value="InterPro"/>
</dbReference>
<keyword evidence="3" id="KW-1185">Reference proteome</keyword>
<evidence type="ECO:0000313" key="3">
    <source>
        <dbReference type="Proteomes" id="UP000647416"/>
    </source>
</evidence>
<dbReference type="SUPFAM" id="SSF69189">
    <property type="entry name" value="Penicillin-binding protein associated domain"/>
    <property type="match status" value="1"/>
</dbReference>
<dbReference type="Gene3D" id="2.60.410.10">
    <property type="entry name" value="D-Ala-D-Ala carboxypeptidase, C-terminal domain"/>
    <property type="match status" value="1"/>
</dbReference>
<sequence length="108" mass="11744">MHSLAPVSGSDKEYVKCVFADDIFVTAKKDENVEISFDYGEKIHLDAPVKTGADIGKININAGNRRISARVVSGGNADKKKNIKEKISGGAFSENAGRIFEIWLGRAF</sequence>
<dbReference type="GO" id="GO:0006508">
    <property type="term" value="P:proteolysis"/>
    <property type="evidence" value="ECO:0007669"/>
    <property type="project" value="InterPro"/>
</dbReference>
<gene>
    <name evidence="2" type="ORF">H8706_07895</name>
</gene>
<feature type="domain" description="Peptidase S11 D-Ala-D-Ala carboxypeptidase A C-terminal" evidence="1">
    <location>
        <begin position="5"/>
        <end position="67"/>
    </location>
</feature>
<organism evidence="2 3">
    <name type="scientific">Qingrenia yutianensis</name>
    <dbReference type="NCBI Taxonomy" id="2763676"/>
    <lineage>
        <taxon>Bacteria</taxon>
        <taxon>Bacillati</taxon>
        <taxon>Bacillota</taxon>
        <taxon>Clostridia</taxon>
        <taxon>Eubacteriales</taxon>
        <taxon>Oscillospiraceae</taxon>
        <taxon>Qingrenia</taxon>
    </lineage>
</organism>
<dbReference type="InterPro" id="IPR015956">
    <property type="entry name" value="Peniciliin-bd_prot_C_sf"/>
</dbReference>
<evidence type="ECO:0000313" key="2">
    <source>
        <dbReference type="EMBL" id="MBC8596791.1"/>
    </source>
</evidence>
<dbReference type="Pfam" id="PF07943">
    <property type="entry name" value="PBP5_C"/>
    <property type="match status" value="1"/>
</dbReference>
<dbReference type="AlphaFoldDB" id="A0A926IT69"/>
<protein>
    <recommendedName>
        <fullName evidence="1">Peptidase S11 D-Ala-D-Ala carboxypeptidase A C-terminal domain-containing protein</fullName>
    </recommendedName>
</protein>